<dbReference type="Proteomes" id="UP000814140">
    <property type="component" value="Unassembled WGS sequence"/>
</dbReference>
<reference evidence="1" key="1">
    <citation type="submission" date="2021-03" db="EMBL/GenBank/DDBJ databases">
        <authorList>
            <consortium name="DOE Joint Genome Institute"/>
            <person name="Ahrendt S."/>
            <person name="Looney B.P."/>
            <person name="Miyauchi S."/>
            <person name="Morin E."/>
            <person name="Drula E."/>
            <person name="Courty P.E."/>
            <person name="Chicoki N."/>
            <person name="Fauchery L."/>
            <person name="Kohler A."/>
            <person name="Kuo A."/>
            <person name="Labutti K."/>
            <person name="Pangilinan J."/>
            <person name="Lipzen A."/>
            <person name="Riley R."/>
            <person name="Andreopoulos W."/>
            <person name="He G."/>
            <person name="Johnson J."/>
            <person name="Barry K.W."/>
            <person name="Grigoriev I.V."/>
            <person name="Nagy L."/>
            <person name="Hibbett D."/>
            <person name="Henrissat B."/>
            <person name="Matheny P.B."/>
            <person name="Labbe J."/>
            <person name="Martin F."/>
        </authorList>
    </citation>
    <scope>NUCLEOTIDE SEQUENCE</scope>
    <source>
        <strain evidence="1">HHB10654</strain>
    </source>
</reference>
<protein>
    <submittedName>
        <fullName evidence="1">Uncharacterized protein</fullName>
    </submittedName>
</protein>
<evidence type="ECO:0000313" key="2">
    <source>
        <dbReference type="Proteomes" id="UP000814140"/>
    </source>
</evidence>
<evidence type="ECO:0000313" key="1">
    <source>
        <dbReference type="EMBL" id="KAI0066317.1"/>
    </source>
</evidence>
<reference evidence="1" key="2">
    <citation type="journal article" date="2022" name="New Phytol.">
        <title>Evolutionary transition to the ectomycorrhizal habit in the genomes of a hyperdiverse lineage of mushroom-forming fungi.</title>
        <authorList>
            <person name="Looney B."/>
            <person name="Miyauchi S."/>
            <person name="Morin E."/>
            <person name="Drula E."/>
            <person name="Courty P.E."/>
            <person name="Kohler A."/>
            <person name="Kuo A."/>
            <person name="LaButti K."/>
            <person name="Pangilinan J."/>
            <person name="Lipzen A."/>
            <person name="Riley R."/>
            <person name="Andreopoulos W."/>
            <person name="He G."/>
            <person name="Johnson J."/>
            <person name="Nolan M."/>
            <person name="Tritt A."/>
            <person name="Barry K.W."/>
            <person name="Grigoriev I.V."/>
            <person name="Nagy L.G."/>
            <person name="Hibbett D."/>
            <person name="Henrissat B."/>
            <person name="Matheny P.B."/>
            <person name="Labbe J."/>
            <person name="Martin F.M."/>
        </authorList>
    </citation>
    <scope>NUCLEOTIDE SEQUENCE</scope>
    <source>
        <strain evidence="1">HHB10654</strain>
    </source>
</reference>
<dbReference type="EMBL" id="MU277193">
    <property type="protein sequence ID" value="KAI0066317.1"/>
    <property type="molecule type" value="Genomic_DNA"/>
</dbReference>
<proteinExistence type="predicted"/>
<comment type="caution">
    <text evidence="1">The sequence shown here is derived from an EMBL/GenBank/DDBJ whole genome shotgun (WGS) entry which is preliminary data.</text>
</comment>
<name>A0ACB8TD04_9AGAM</name>
<accession>A0ACB8TD04</accession>
<keyword evidence="2" id="KW-1185">Reference proteome</keyword>
<sequence length="241" mass="27369">MSLLKIPVLLISSVLVWKAFTPPRLPPSPPAEKVQAQPGGIEQFVGYFVPYQAYIYKVQFCFGSLCEIAWIIACNSWQWAHLHPFFSTLKEHGDPTTPVGITPQFAIGTSLIIAGAVLRIVCYRVLGKQFTFVLQLRDKHQLITAGPYAYVRHPSYTGLFSLYAGCALVLFGDGSWFREGSWLNSSVGVAWVSIWVLMRTVETINILVRTVSEDRFLKDRFGDQWERWAAKTQYRIVPFIF</sequence>
<organism evidence="1 2">
    <name type="scientific">Artomyces pyxidatus</name>
    <dbReference type="NCBI Taxonomy" id="48021"/>
    <lineage>
        <taxon>Eukaryota</taxon>
        <taxon>Fungi</taxon>
        <taxon>Dikarya</taxon>
        <taxon>Basidiomycota</taxon>
        <taxon>Agaricomycotina</taxon>
        <taxon>Agaricomycetes</taxon>
        <taxon>Russulales</taxon>
        <taxon>Auriscalpiaceae</taxon>
        <taxon>Artomyces</taxon>
    </lineage>
</organism>
<gene>
    <name evidence="1" type="ORF">BV25DRAFT_1835936</name>
</gene>